<feature type="chain" id="PRO_5036113554" evidence="1">
    <location>
        <begin position="21"/>
        <end position="190"/>
    </location>
</feature>
<keyword evidence="3" id="KW-0449">Lipoprotein</keyword>
<accession>A0A450YSE4</accession>
<proteinExistence type="predicted"/>
<reference evidence="3" key="1">
    <citation type="submission" date="2019-02" db="EMBL/GenBank/DDBJ databases">
        <authorList>
            <person name="Gruber-Vodicka R. H."/>
            <person name="Seah K. B. B."/>
        </authorList>
    </citation>
    <scope>NUCLEOTIDE SEQUENCE</scope>
    <source>
        <strain evidence="3">BECK_S1320</strain>
        <strain evidence="2">BECK_S1321</strain>
    </source>
</reference>
<sequence>MKNSTLFVSFLLFVSGCAFTPHDVNVVLNQPDAAYLNSVKGTTIRLRVIDEREQNDLGRRGAGIAAAKVEAPDLMPKFTRSVENGFRAKGYTLTANPVEADADLVVALRALKFEESAGFFTVGAEVDATILVEAEKSSENFRNQYRSSDEDRQLAISFGEGIDEQINMVLNEVLMQLFNDQKLDSFLTGK</sequence>
<organism evidence="3">
    <name type="scientific">Candidatus Kentrum sp. SD</name>
    <dbReference type="NCBI Taxonomy" id="2126332"/>
    <lineage>
        <taxon>Bacteria</taxon>
        <taxon>Pseudomonadati</taxon>
        <taxon>Pseudomonadota</taxon>
        <taxon>Gammaproteobacteria</taxon>
        <taxon>Candidatus Kentrum</taxon>
    </lineage>
</organism>
<evidence type="ECO:0000256" key="1">
    <source>
        <dbReference type="SAM" id="SignalP"/>
    </source>
</evidence>
<dbReference type="Pfam" id="PF03923">
    <property type="entry name" value="Lipoprotein_16"/>
    <property type="match status" value="1"/>
</dbReference>
<evidence type="ECO:0000313" key="3">
    <source>
        <dbReference type="EMBL" id="VFK44422.1"/>
    </source>
</evidence>
<evidence type="ECO:0000313" key="2">
    <source>
        <dbReference type="EMBL" id="VFK40289.1"/>
    </source>
</evidence>
<dbReference type="InterPro" id="IPR005619">
    <property type="entry name" value="Uncharacterised_YajG"/>
</dbReference>
<protein>
    <submittedName>
        <fullName evidence="3">Uncharacterized lipoprotein YajG</fullName>
    </submittedName>
</protein>
<name>A0A450YSE4_9GAMM</name>
<dbReference type="EMBL" id="CAADFR010000057">
    <property type="protein sequence ID" value="VFK40289.1"/>
    <property type="molecule type" value="Genomic_DNA"/>
</dbReference>
<dbReference type="EMBL" id="CAADFU010000037">
    <property type="protein sequence ID" value="VFK44422.1"/>
    <property type="molecule type" value="Genomic_DNA"/>
</dbReference>
<dbReference type="AlphaFoldDB" id="A0A450YSE4"/>
<feature type="signal peptide" evidence="1">
    <location>
        <begin position="1"/>
        <end position="20"/>
    </location>
</feature>
<keyword evidence="1" id="KW-0732">Signal</keyword>
<gene>
    <name evidence="3" type="ORF">BECKSD772E_GA0070983_103729</name>
    <name evidence="2" type="ORF">BECKSD772F_GA0070984_105719</name>
</gene>
<dbReference type="PROSITE" id="PS51257">
    <property type="entry name" value="PROKAR_LIPOPROTEIN"/>
    <property type="match status" value="1"/>
</dbReference>